<sequence>MPKRITVYDVLISCPSDVGEYIDSIKRGVYRFNSTHGEYRGIILRTKYWKDDSFAQSGGKAQELLNQQIVETSDLAIAVFWTKFGEPTAHFASGTEEEIETMILKGKQVFLYFLDKPVSPSMMNSREYKKIANFKKKYRDKGIYSIVKDERELESRIEDGLIRYFFA</sequence>
<keyword evidence="2" id="KW-1185">Reference proteome</keyword>
<protein>
    <recommendedName>
        <fullName evidence="3">DUF4062 domain-containing protein</fullName>
    </recommendedName>
</protein>
<evidence type="ECO:0000313" key="1">
    <source>
        <dbReference type="EMBL" id="SQB14106.1"/>
    </source>
</evidence>
<name>A0A2X2UCL9_9FIRM</name>
<evidence type="ECO:0000313" key="2">
    <source>
        <dbReference type="Proteomes" id="UP000251853"/>
    </source>
</evidence>
<accession>A0A2X2UCL9</accession>
<reference evidence="1 2" key="1">
    <citation type="submission" date="2018-06" db="EMBL/GenBank/DDBJ databases">
        <authorList>
            <consortium name="Pathogen Informatics"/>
            <person name="Doyle S."/>
        </authorList>
    </citation>
    <scope>NUCLEOTIDE SEQUENCE [LARGE SCALE GENOMIC DNA]</scope>
    <source>
        <strain evidence="1 2">NCTC11224</strain>
    </source>
</reference>
<dbReference type="Proteomes" id="UP000251853">
    <property type="component" value="Unassembled WGS sequence"/>
</dbReference>
<gene>
    <name evidence="1" type="ORF">NCTC11224_03137</name>
</gene>
<dbReference type="AlphaFoldDB" id="A0A2X2UCL9"/>
<organism evidence="1 2">
    <name type="scientific">Enterocloster clostridioformis</name>
    <dbReference type="NCBI Taxonomy" id="1531"/>
    <lineage>
        <taxon>Bacteria</taxon>
        <taxon>Bacillati</taxon>
        <taxon>Bacillota</taxon>
        <taxon>Clostridia</taxon>
        <taxon>Lachnospirales</taxon>
        <taxon>Lachnospiraceae</taxon>
        <taxon>Enterocloster</taxon>
    </lineage>
</organism>
<evidence type="ECO:0008006" key="3">
    <source>
        <dbReference type="Google" id="ProtNLM"/>
    </source>
</evidence>
<proteinExistence type="predicted"/>
<dbReference type="EMBL" id="UAVW01000015">
    <property type="protein sequence ID" value="SQB14106.1"/>
    <property type="molecule type" value="Genomic_DNA"/>
</dbReference>
<dbReference type="RefSeq" id="WP_174713926.1">
    <property type="nucleotide sequence ID" value="NZ_JAIWZC010000001.1"/>
</dbReference>